<dbReference type="GO" id="GO:0022857">
    <property type="term" value="F:transmembrane transporter activity"/>
    <property type="evidence" value="ECO:0007669"/>
    <property type="project" value="InterPro"/>
</dbReference>
<dbReference type="EMBL" id="JAUEPN010000003">
    <property type="protein sequence ID" value="KAK3297917.1"/>
    <property type="molecule type" value="Genomic_DNA"/>
</dbReference>
<feature type="transmembrane region" description="Helical" evidence="6">
    <location>
        <begin position="204"/>
        <end position="229"/>
    </location>
</feature>
<accession>A0AAE0LUF4</accession>
<feature type="domain" description="Major facilitator superfamily (MFS) profile" evidence="7">
    <location>
        <begin position="81"/>
        <end position="542"/>
    </location>
</feature>
<dbReference type="InterPro" id="IPR011701">
    <property type="entry name" value="MFS"/>
</dbReference>
<feature type="transmembrane region" description="Helical" evidence="6">
    <location>
        <begin position="351"/>
        <end position="369"/>
    </location>
</feature>
<feature type="transmembrane region" description="Helical" evidence="6">
    <location>
        <begin position="480"/>
        <end position="500"/>
    </location>
</feature>
<comment type="caution">
    <text evidence="8">The sequence shown here is derived from an EMBL/GenBank/DDBJ whole genome shotgun (WGS) entry which is preliminary data.</text>
</comment>
<dbReference type="GeneID" id="87842568"/>
<dbReference type="FunFam" id="1.20.1250.20:FF:000011">
    <property type="entry name" value="MFS multidrug transporter, putative"/>
    <property type="match status" value="1"/>
</dbReference>
<dbReference type="CDD" id="cd17323">
    <property type="entry name" value="MFS_Tpo1_MDR_like"/>
    <property type="match status" value="1"/>
</dbReference>
<feature type="transmembrane region" description="Helical" evidence="6">
    <location>
        <begin position="412"/>
        <end position="433"/>
    </location>
</feature>
<evidence type="ECO:0000256" key="6">
    <source>
        <dbReference type="SAM" id="Phobius"/>
    </source>
</evidence>
<keyword evidence="2 6" id="KW-0812">Transmembrane</keyword>
<feature type="transmembrane region" description="Helical" evidence="6">
    <location>
        <begin position="79"/>
        <end position="96"/>
    </location>
</feature>
<dbReference type="GO" id="GO:0005886">
    <property type="term" value="C:plasma membrane"/>
    <property type="evidence" value="ECO:0007669"/>
    <property type="project" value="TreeGrafter"/>
</dbReference>
<feature type="transmembrane region" description="Helical" evidence="6">
    <location>
        <begin position="116"/>
        <end position="135"/>
    </location>
</feature>
<dbReference type="Pfam" id="PF07690">
    <property type="entry name" value="MFS_1"/>
    <property type="match status" value="1"/>
</dbReference>
<reference evidence="8" key="2">
    <citation type="submission" date="2023-06" db="EMBL/GenBank/DDBJ databases">
        <authorList>
            <consortium name="Lawrence Berkeley National Laboratory"/>
            <person name="Haridas S."/>
            <person name="Hensen N."/>
            <person name="Bonometti L."/>
            <person name="Westerberg I."/>
            <person name="Brannstrom I.O."/>
            <person name="Guillou S."/>
            <person name="Cros-Aarteil S."/>
            <person name="Calhoun S."/>
            <person name="Kuo A."/>
            <person name="Mondo S."/>
            <person name="Pangilinan J."/>
            <person name="Riley R."/>
            <person name="Labutti K."/>
            <person name="Andreopoulos B."/>
            <person name="Lipzen A."/>
            <person name="Chen C."/>
            <person name="Yanf M."/>
            <person name="Daum C."/>
            <person name="Ng V."/>
            <person name="Clum A."/>
            <person name="Steindorff A."/>
            <person name="Ohm R."/>
            <person name="Martin F."/>
            <person name="Silar P."/>
            <person name="Natvig D."/>
            <person name="Lalanne C."/>
            <person name="Gautier V."/>
            <person name="Ament-Velasquez S.L."/>
            <person name="Kruys A."/>
            <person name="Hutchinson M.I."/>
            <person name="Powell A.J."/>
            <person name="Barry K."/>
            <person name="Miller A.N."/>
            <person name="Grigoriev I.V."/>
            <person name="Debuchy R."/>
            <person name="Gladieux P."/>
            <person name="Thoren M.H."/>
            <person name="Johannesson H."/>
        </authorList>
    </citation>
    <scope>NUCLEOTIDE SEQUENCE</scope>
    <source>
        <strain evidence="8">CBS 168.71</strain>
    </source>
</reference>
<keyword evidence="4 6" id="KW-0472">Membrane</keyword>
<feature type="transmembrane region" description="Helical" evidence="6">
    <location>
        <begin position="235"/>
        <end position="256"/>
    </location>
</feature>
<dbReference type="AlphaFoldDB" id="A0AAE0LUF4"/>
<feature type="compositionally biased region" description="Polar residues" evidence="5">
    <location>
        <begin position="46"/>
        <end position="55"/>
    </location>
</feature>
<dbReference type="InterPro" id="IPR020846">
    <property type="entry name" value="MFS_dom"/>
</dbReference>
<proteinExistence type="predicted"/>
<evidence type="ECO:0000259" key="7">
    <source>
        <dbReference type="PROSITE" id="PS50850"/>
    </source>
</evidence>
<comment type="subcellular location">
    <subcellularLocation>
        <location evidence="1">Membrane</location>
        <topology evidence="1">Multi-pass membrane protein</topology>
    </subcellularLocation>
</comment>
<dbReference type="InterPro" id="IPR036259">
    <property type="entry name" value="MFS_trans_sf"/>
</dbReference>
<dbReference type="PROSITE" id="PS50850">
    <property type="entry name" value="MFS"/>
    <property type="match status" value="1"/>
</dbReference>
<feature type="transmembrane region" description="Helical" evidence="6">
    <location>
        <begin position="304"/>
        <end position="331"/>
    </location>
</feature>
<dbReference type="PANTHER" id="PTHR23502:SF158">
    <property type="entry name" value="MULTIDRUG TRANSPORTER, PUTATIVE (AFU_ORTHOLOGUE AFUA_3G01890)-RELATED"/>
    <property type="match status" value="1"/>
</dbReference>
<evidence type="ECO:0000313" key="8">
    <source>
        <dbReference type="EMBL" id="KAK3297917.1"/>
    </source>
</evidence>
<feature type="transmembrane region" description="Helical" evidence="6">
    <location>
        <begin position="147"/>
        <end position="170"/>
    </location>
</feature>
<feature type="region of interest" description="Disordered" evidence="5">
    <location>
        <begin position="1"/>
        <end position="56"/>
    </location>
</feature>
<sequence>MPSAEINQDQENEHEHDRELKTNSGVDDGDGESNEKVPNGEMEVKTPQQQEQQLPNPIIVEFSPGDPTNPMNFSPARKWFITSIVTISILAITLTSSAYSSSAAQVMAEFNSSSEVFALGVSLFVLGFAVGPAFWAPLSELYGRQILFIATHALVVTFVAASAGCTSMAQLLVFRFLAGTFGASPMTNSGGVIADLFPPAQRGLAMTIFAAAPFMGPVLGPVIGGFVTMNVGWRWVHGVCSIFIGVIWIAGSFLLPETYGPVLLRRRAETLSRETGIPHISVLAAQNSSATPAEIFGRALKRPWVLLFLEPIVLISSIYLAILYGIIYMFLGAFPIVYQDMRGWNEGIGGLAFLGLAVGMIIGLMFTIFDNRRYQKLGKDATPESRLPPSLIGALVLPASMFAFAWTNAPRIHWSASLILSAPFGFGCVLVFLSCLNYLLDAYTIYAASVLAAGAILRSLFATAFPLFVGRMYANLGIHWASSVPAFLTVACMPFPFLAYRYGAAIRMKCKYAHEAALLLAKMRGADTSTDGAGEGRESSPA</sequence>
<name>A0AAE0LUF4_9PEZI</name>
<gene>
    <name evidence="8" type="ORF">B0H64DRAFT_423831</name>
</gene>
<protein>
    <submittedName>
        <fullName evidence="8">Major facilitator superfamily domain-containing protein</fullName>
    </submittedName>
</protein>
<organism evidence="8 9">
    <name type="scientific">Chaetomium fimeti</name>
    <dbReference type="NCBI Taxonomy" id="1854472"/>
    <lineage>
        <taxon>Eukaryota</taxon>
        <taxon>Fungi</taxon>
        <taxon>Dikarya</taxon>
        <taxon>Ascomycota</taxon>
        <taxon>Pezizomycotina</taxon>
        <taxon>Sordariomycetes</taxon>
        <taxon>Sordariomycetidae</taxon>
        <taxon>Sordariales</taxon>
        <taxon>Chaetomiaceae</taxon>
        <taxon>Chaetomium</taxon>
    </lineage>
</organism>
<evidence type="ECO:0000256" key="5">
    <source>
        <dbReference type="SAM" id="MobiDB-lite"/>
    </source>
</evidence>
<dbReference type="RefSeq" id="XP_062661431.1">
    <property type="nucleotide sequence ID" value="XM_062805620.1"/>
</dbReference>
<keyword evidence="9" id="KW-1185">Reference proteome</keyword>
<evidence type="ECO:0000313" key="9">
    <source>
        <dbReference type="Proteomes" id="UP001278766"/>
    </source>
</evidence>
<feature type="transmembrane region" description="Helical" evidence="6">
    <location>
        <begin position="176"/>
        <end position="197"/>
    </location>
</feature>
<dbReference type="SUPFAM" id="SSF103473">
    <property type="entry name" value="MFS general substrate transporter"/>
    <property type="match status" value="1"/>
</dbReference>
<dbReference type="PANTHER" id="PTHR23502">
    <property type="entry name" value="MAJOR FACILITATOR SUPERFAMILY"/>
    <property type="match status" value="1"/>
</dbReference>
<keyword evidence="3 6" id="KW-1133">Transmembrane helix</keyword>
<dbReference type="Proteomes" id="UP001278766">
    <property type="component" value="Unassembled WGS sequence"/>
</dbReference>
<evidence type="ECO:0000256" key="4">
    <source>
        <dbReference type="ARBA" id="ARBA00023136"/>
    </source>
</evidence>
<reference evidence="8" key="1">
    <citation type="journal article" date="2023" name="Mol. Phylogenet. Evol.">
        <title>Genome-scale phylogeny and comparative genomics of the fungal order Sordariales.</title>
        <authorList>
            <person name="Hensen N."/>
            <person name="Bonometti L."/>
            <person name="Westerberg I."/>
            <person name="Brannstrom I.O."/>
            <person name="Guillou S."/>
            <person name="Cros-Aarteil S."/>
            <person name="Calhoun S."/>
            <person name="Haridas S."/>
            <person name="Kuo A."/>
            <person name="Mondo S."/>
            <person name="Pangilinan J."/>
            <person name="Riley R."/>
            <person name="LaButti K."/>
            <person name="Andreopoulos B."/>
            <person name="Lipzen A."/>
            <person name="Chen C."/>
            <person name="Yan M."/>
            <person name="Daum C."/>
            <person name="Ng V."/>
            <person name="Clum A."/>
            <person name="Steindorff A."/>
            <person name="Ohm R.A."/>
            <person name="Martin F."/>
            <person name="Silar P."/>
            <person name="Natvig D.O."/>
            <person name="Lalanne C."/>
            <person name="Gautier V."/>
            <person name="Ament-Velasquez S.L."/>
            <person name="Kruys A."/>
            <person name="Hutchinson M.I."/>
            <person name="Powell A.J."/>
            <person name="Barry K."/>
            <person name="Miller A.N."/>
            <person name="Grigoriev I.V."/>
            <person name="Debuchy R."/>
            <person name="Gladieux P."/>
            <person name="Hiltunen Thoren M."/>
            <person name="Johannesson H."/>
        </authorList>
    </citation>
    <scope>NUCLEOTIDE SEQUENCE</scope>
    <source>
        <strain evidence="8">CBS 168.71</strain>
    </source>
</reference>
<feature type="compositionally biased region" description="Basic and acidic residues" evidence="5">
    <location>
        <begin position="11"/>
        <end position="21"/>
    </location>
</feature>
<evidence type="ECO:0000256" key="2">
    <source>
        <dbReference type="ARBA" id="ARBA00022692"/>
    </source>
</evidence>
<feature type="transmembrane region" description="Helical" evidence="6">
    <location>
        <begin position="445"/>
        <end position="468"/>
    </location>
</feature>
<dbReference type="Gene3D" id="1.20.1250.20">
    <property type="entry name" value="MFS general substrate transporter like domains"/>
    <property type="match status" value="1"/>
</dbReference>
<evidence type="ECO:0000256" key="1">
    <source>
        <dbReference type="ARBA" id="ARBA00004141"/>
    </source>
</evidence>
<evidence type="ECO:0000256" key="3">
    <source>
        <dbReference type="ARBA" id="ARBA00022989"/>
    </source>
</evidence>